<dbReference type="SUPFAM" id="SSF52047">
    <property type="entry name" value="RNI-like"/>
    <property type="match status" value="1"/>
</dbReference>
<comment type="caution">
    <text evidence="4">The sequence shown here is derived from an EMBL/GenBank/DDBJ whole genome shotgun (WGS) entry which is preliminary data.</text>
</comment>
<proteinExistence type="predicted"/>
<gene>
    <name evidence="4" type="ORF">CYMTET_30570</name>
</gene>
<dbReference type="InterPro" id="IPR051261">
    <property type="entry name" value="NLR"/>
</dbReference>
<reference evidence="4 5" key="1">
    <citation type="journal article" date="2015" name="Genome Biol. Evol.">
        <title>Comparative Genomics of a Bacterivorous Green Alga Reveals Evolutionary Causalities and Consequences of Phago-Mixotrophic Mode of Nutrition.</title>
        <authorList>
            <person name="Burns J.A."/>
            <person name="Paasch A."/>
            <person name="Narechania A."/>
            <person name="Kim E."/>
        </authorList>
    </citation>
    <scope>NUCLEOTIDE SEQUENCE [LARGE SCALE GENOMIC DNA]</scope>
    <source>
        <strain evidence="4 5">PLY_AMNH</strain>
    </source>
</reference>
<dbReference type="InterPro" id="IPR001611">
    <property type="entry name" value="Leu-rich_rpt"/>
</dbReference>
<organism evidence="4 5">
    <name type="scientific">Cymbomonas tetramitiformis</name>
    <dbReference type="NCBI Taxonomy" id="36881"/>
    <lineage>
        <taxon>Eukaryota</taxon>
        <taxon>Viridiplantae</taxon>
        <taxon>Chlorophyta</taxon>
        <taxon>Pyramimonadophyceae</taxon>
        <taxon>Pyramimonadales</taxon>
        <taxon>Pyramimonadaceae</taxon>
        <taxon>Cymbomonas</taxon>
    </lineage>
</organism>
<keyword evidence="2" id="KW-0433">Leucine-rich repeat</keyword>
<keyword evidence="3" id="KW-0677">Repeat</keyword>
<dbReference type="Gene3D" id="3.80.10.10">
    <property type="entry name" value="Ribonuclease Inhibitor"/>
    <property type="match status" value="1"/>
</dbReference>
<comment type="subcellular location">
    <subcellularLocation>
        <location evidence="1">Cytoplasm</location>
        <location evidence="1">Cytoskeleton</location>
        <location evidence="1">Cilium axoneme</location>
    </subcellularLocation>
</comment>
<evidence type="ECO:0000313" key="5">
    <source>
        <dbReference type="Proteomes" id="UP001190700"/>
    </source>
</evidence>
<accession>A0AAE0FIK7</accession>
<dbReference type="PANTHER" id="PTHR24106">
    <property type="entry name" value="NACHT, LRR AND CARD DOMAINS-CONTAINING"/>
    <property type="match status" value="1"/>
</dbReference>
<evidence type="ECO:0000256" key="3">
    <source>
        <dbReference type="ARBA" id="ARBA00022737"/>
    </source>
</evidence>
<dbReference type="GO" id="GO:0005930">
    <property type="term" value="C:axoneme"/>
    <property type="evidence" value="ECO:0007669"/>
    <property type="project" value="UniProtKB-SubCell"/>
</dbReference>
<dbReference type="AlphaFoldDB" id="A0AAE0FIK7"/>
<dbReference type="SMART" id="SM00368">
    <property type="entry name" value="LRR_RI"/>
    <property type="match status" value="4"/>
</dbReference>
<dbReference type="InterPro" id="IPR032675">
    <property type="entry name" value="LRR_dom_sf"/>
</dbReference>
<evidence type="ECO:0000256" key="2">
    <source>
        <dbReference type="ARBA" id="ARBA00022614"/>
    </source>
</evidence>
<evidence type="ECO:0000256" key="1">
    <source>
        <dbReference type="ARBA" id="ARBA00004430"/>
    </source>
</evidence>
<dbReference type="Proteomes" id="UP001190700">
    <property type="component" value="Unassembled WGS sequence"/>
</dbReference>
<dbReference type="Pfam" id="PF13516">
    <property type="entry name" value="LRR_6"/>
    <property type="match status" value="3"/>
</dbReference>
<protein>
    <submittedName>
        <fullName evidence="4">Uncharacterized protein</fullName>
    </submittedName>
</protein>
<name>A0AAE0FIK7_9CHLO</name>
<evidence type="ECO:0000313" key="4">
    <source>
        <dbReference type="EMBL" id="KAK3260471.1"/>
    </source>
</evidence>
<keyword evidence="5" id="KW-1185">Reference proteome</keyword>
<sequence length="296" mass="32068">MNDGIKRLAKQPFKRRDVLVRRCAMESLSETVDYWHNLLADQTSLDCEGTYVGKAGALALATALQHSSCKLRSLHLQYDGGGDASNSVDIKAASLASALQHPNCKLQTLYLEWNEVGEAGAAVLATALQHPNCTLRTLQLEWNEVGGSPFNGDAGAAAVATALQHPNCMLHTLHLEWNGVGEAGAASLATALRNQNCKLQMLHLGGCTYHLASFELMERGVQGVITAWRHLSLWNEVSRVYLSPGVGPGLLNRRPGRNNRLASSELMEQVSRVYLLPGVGPEHGQAFRVYLPPGVI</sequence>
<dbReference type="EMBL" id="LGRX02017670">
    <property type="protein sequence ID" value="KAK3260471.1"/>
    <property type="molecule type" value="Genomic_DNA"/>
</dbReference>